<proteinExistence type="predicted"/>
<evidence type="ECO:0000313" key="2">
    <source>
        <dbReference type="EMBL" id="KAK6996741.1"/>
    </source>
</evidence>
<accession>A0AAW0A0I3</accession>
<dbReference type="AlphaFoldDB" id="A0AAW0A0I3"/>
<feature type="region of interest" description="Disordered" evidence="1">
    <location>
        <begin position="145"/>
        <end position="218"/>
    </location>
</feature>
<evidence type="ECO:0000256" key="1">
    <source>
        <dbReference type="SAM" id="MobiDB-lite"/>
    </source>
</evidence>
<protein>
    <submittedName>
        <fullName evidence="2">Uncharacterized protein</fullName>
    </submittedName>
</protein>
<evidence type="ECO:0000313" key="3">
    <source>
        <dbReference type="Proteomes" id="UP001362999"/>
    </source>
</evidence>
<feature type="compositionally biased region" description="Basic and acidic residues" evidence="1">
    <location>
        <begin position="43"/>
        <end position="55"/>
    </location>
</feature>
<dbReference type="Proteomes" id="UP001362999">
    <property type="component" value="Unassembled WGS sequence"/>
</dbReference>
<feature type="compositionally biased region" description="Basic and acidic residues" evidence="1">
    <location>
        <begin position="205"/>
        <end position="218"/>
    </location>
</feature>
<keyword evidence="3" id="KW-1185">Reference proteome</keyword>
<comment type="caution">
    <text evidence="2">The sequence shown here is derived from an EMBL/GenBank/DDBJ whole genome shotgun (WGS) entry which is preliminary data.</text>
</comment>
<name>A0AAW0A0I3_9AGAR</name>
<gene>
    <name evidence="2" type="ORF">R3P38DRAFT_2799608</name>
</gene>
<feature type="region of interest" description="Disordered" evidence="1">
    <location>
        <begin position="19"/>
        <end position="126"/>
    </location>
</feature>
<feature type="compositionally biased region" description="Basic and acidic residues" evidence="1">
    <location>
        <begin position="23"/>
        <end position="36"/>
    </location>
</feature>
<feature type="compositionally biased region" description="Basic residues" evidence="1">
    <location>
        <begin position="56"/>
        <end position="69"/>
    </location>
</feature>
<dbReference type="EMBL" id="JAWWNJ010000096">
    <property type="protein sequence ID" value="KAK6996741.1"/>
    <property type="molecule type" value="Genomic_DNA"/>
</dbReference>
<sequence length="218" mass="24988">MAKPDEDQFWYMYSPFPTRARRKSDSAKRATAEAKKERRRRYYARDAEKIREKNRLHLAHKRAIAKTKHSRAEPSPAETTRRPELTTAELAVSETLAQMQADRAAQGISFRRANPPNSPTSRGEEEMAIDKEIAALWEQGERLCLSNSDDDMGTGDLGERQRRRLLLVQSLGPRYSSRHTPSPEPPSPGPKTRLPSLYDKLFSTRQEETERKDGPVDR</sequence>
<reference evidence="2 3" key="1">
    <citation type="journal article" date="2024" name="J Genomics">
        <title>Draft genome sequencing and assembly of Favolaschia claudopus CIRM-BRFM 2984 isolated from oak limbs.</title>
        <authorList>
            <person name="Navarro D."/>
            <person name="Drula E."/>
            <person name="Chaduli D."/>
            <person name="Cazenave R."/>
            <person name="Ahrendt S."/>
            <person name="Wang J."/>
            <person name="Lipzen A."/>
            <person name="Daum C."/>
            <person name="Barry K."/>
            <person name="Grigoriev I.V."/>
            <person name="Favel A."/>
            <person name="Rosso M.N."/>
            <person name="Martin F."/>
        </authorList>
    </citation>
    <scope>NUCLEOTIDE SEQUENCE [LARGE SCALE GENOMIC DNA]</scope>
    <source>
        <strain evidence="2 3">CIRM-BRFM 2984</strain>
    </source>
</reference>
<organism evidence="2 3">
    <name type="scientific">Favolaschia claudopus</name>
    <dbReference type="NCBI Taxonomy" id="2862362"/>
    <lineage>
        <taxon>Eukaryota</taxon>
        <taxon>Fungi</taxon>
        <taxon>Dikarya</taxon>
        <taxon>Basidiomycota</taxon>
        <taxon>Agaricomycotina</taxon>
        <taxon>Agaricomycetes</taxon>
        <taxon>Agaricomycetidae</taxon>
        <taxon>Agaricales</taxon>
        <taxon>Marasmiineae</taxon>
        <taxon>Mycenaceae</taxon>
        <taxon>Favolaschia</taxon>
    </lineage>
</organism>